<reference evidence="1 2" key="1">
    <citation type="submission" date="2015-03" db="EMBL/GenBank/DDBJ databases">
        <title>Genome sequence of Kiloniella sp. P1-1, isolated from the gut microflora of Pacific white shrimp, Penaeus vannamei.</title>
        <authorList>
            <person name="Shao Z."/>
            <person name="Wang L."/>
            <person name="Li X."/>
        </authorList>
    </citation>
    <scope>NUCLEOTIDE SEQUENCE [LARGE SCALE GENOMIC DNA]</scope>
    <source>
        <strain evidence="1 2">P1-1</strain>
    </source>
</reference>
<gene>
    <name evidence="1" type="ORF">WH95_13490</name>
</gene>
<evidence type="ECO:0000313" key="2">
    <source>
        <dbReference type="Proteomes" id="UP000034491"/>
    </source>
</evidence>
<proteinExistence type="predicted"/>
<name>A0A0M2R3K8_9PROT</name>
<dbReference type="RefSeq" id="WP_046508178.1">
    <property type="nucleotide sequence ID" value="NZ_LANI01000020.1"/>
</dbReference>
<dbReference type="Proteomes" id="UP000034491">
    <property type="component" value="Unassembled WGS sequence"/>
</dbReference>
<sequence length="60" mass="6468">KIDGVCQQSEPINLIGFFYGIGSNNYVSKKKCILRIKPPNSSGLTTTNAPIWLSAGSLLL</sequence>
<keyword evidence="2" id="KW-1185">Reference proteome</keyword>
<accession>A0A0M2R3K8</accession>
<protein>
    <submittedName>
        <fullName evidence="1">Uncharacterized protein</fullName>
    </submittedName>
</protein>
<dbReference type="EMBL" id="LANI01000020">
    <property type="protein sequence ID" value="KKJ76236.1"/>
    <property type="molecule type" value="Genomic_DNA"/>
</dbReference>
<organism evidence="1 2">
    <name type="scientific">Kiloniella litopenaei</name>
    <dbReference type="NCBI Taxonomy" id="1549748"/>
    <lineage>
        <taxon>Bacteria</taxon>
        <taxon>Pseudomonadati</taxon>
        <taxon>Pseudomonadota</taxon>
        <taxon>Alphaproteobacteria</taxon>
        <taxon>Rhodospirillales</taxon>
        <taxon>Kiloniellaceae</taxon>
        <taxon>Kiloniella</taxon>
    </lineage>
</organism>
<comment type="caution">
    <text evidence="1">The sequence shown here is derived from an EMBL/GenBank/DDBJ whole genome shotgun (WGS) entry which is preliminary data.</text>
</comment>
<feature type="non-terminal residue" evidence="1">
    <location>
        <position position="1"/>
    </location>
</feature>
<dbReference type="AlphaFoldDB" id="A0A0M2R3K8"/>
<evidence type="ECO:0000313" key="1">
    <source>
        <dbReference type="EMBL" id="KKJ76236.1"/>
    </source>
</evidence>